<organism evidence="2 3">
    <name type="scientific">Aquincola tertiaricarbonis</name>
    <dbReference type="NCBI Taxonomy" id="391953"/>
    <lineage>
        <taxon>Bacteria</taxon>
        <taxon>Pseudomonadati</taxon>
        <taxon>Pseudomonadota</taxon>
        <taxon>Betaproteobacteria</taxon>
        <taxon>Burkholderiales</taxon>
        <taxon>Sphaerotilaceae</taxon>
        <taxon>Aquincola</taxon>
    </lineage>
</organism>
<accession>A0ABY4SCY5</accession>
<feature type="chain" id="PRO_5046800392" evidence="1">
    <location>
        <begin position="30"/>
        <end position="143"/>
    </location>
</feature>
<proteinExistence type="predicted"/>
<keyword evidence="3" id="KW-1185">Reference proteome</keyword>
<gene>
    <name evidence="2" type="ORF">MW290_17945</name>
</gene>
<evidence type="ECO:0000313" key="2">
    <source>
        <dbReference type="EMBL" id="URI10864.1"/>
    </source>
</evidence>
<keyword evidence="1" id="KW-0732">Signal</keyword>
<protein>
    <submittedName>
        <fullName evidence="2">Uncharacterized protein</fullName>
    </submittedName>
</protein>
<dbReference type="RefSeq" id="WP_250199067.1">
    <property type="nucleotide sequence ID" value="NZ_CP097636.1"/>
</dbReference>
<evidence type="ECO:0000256" key="1">
    <source>
        <dbReference type="SAM" id="SignalP"/>
    </source>
</evidence>
<dbReference type="PROSITE" id="PS51257">
    <property type="entry name" value="PROKAR_LIPOPROTEIN"/>
    <property type="match status" value="1"/>
</dbReference>
<reference evidence="2" key="1">
    <citation type="submission" date="2022-05" db="EMBL/GenBank/DDBJ databases">
        <title>An RpoN-dependent PEP-CTERM gene is involved in floc formation of an Aquincola tertiaricarbonis strain.</title>
        <authorList>
            <person name="Qiu D."/>
            <person name="Xia M."/>
        </authorList>
    </citation>
    <scope>NUCLEOTIDE SEQUENCE</scope>
    <source>
        <strain evidence="2">RN12</strain>
    </source>
</reference>
<feature type="signal peptide" evidence="1">
    <location>
        <begin position="1"/>
        <end position="29"/>
    </location>
</feature>
<evidence type="ECO:0000313" key="3">
    <source>
        <dbReference type="Proteomes" id="UP001056201"/>
    </source>
</evidence>
<sequence>MIRARLRPLLLALACAPLAAGLLTACARAAPEAPVAGTPAAAQPAAAARQALAEAIGTATCSSDAQCRTVAVGAKACGGPEAYFPWSSQTAQASRIQALADQYTQAQTAGAPAGRMSTCSVVTDPGAACVQQRCVLRTGLALK</sequence>
<dbReference type="Proteomes" id="UP001056201">
    <property type="component" value="Chromosome 2"/>
</dbReference>
<name>A0ABY4SCY5_AQUTE</name>
<dbReference type="EMBL" id="CP097636">
    <property type="protein sequence ID" value="URI10864.1"/>
    <property type="molecule type" value="Genomic_DNA"/>
</dbReference>